<comment type="caution">
    <text evidence="1">The sequence shown here is derived from an EMBL/GenBank/DDBJ whole genome shotgun (WGS) entry which is preliminary data.</text>
</comment>
<dbReference type="Proteomes" id="UP000735302">
    <property type="component" value="Unassembled WGS sequence"/>
</dbReference>
<gene>
    <name evidence="1" type="ORF">PoB_000717900</name>
</gene>
<accession>A0AAV3YEH6</accession>
<protein>
    <submittedName>
        <fullName evidence="1">Uncharacterized protein</fullName>
    </submittedName>
</protein>
<evidence type="ECO:0000313" key="1">
    <source>
        <dbReference type="EMBL" id="GFN80673.1"/>
    </source>
</evidence>
<name>A0AAV3YEH6_9GAST</name>
<reference evidence="1 2" key="1">
    <citation type="journal article" date="2021" name="Elife">
        <title>Chloroplast acquisition without the gene transfer in kleptoplastic sea slugs, Plakobranchus ocellatus.</title>
        <authorList>
            <person name="Maeda T."/>
            <person name="Takahashi S."/>
            <person name="Yoshida T."/>
            <person name="Shimamura S."/>
            <person name="Takaki Y."/>
            <person name="Nagai Y."/>
            <person name="Toyoda A."/>
            <person name="Suzuki Y."/>
            <person name="Arimoto A."/>
            <person name="Ishii H."/>
            <person name="Satoh N."/>
            <person name="Nishiyama T."/>
            <person name="Hasebe M."/>
            <person name="Maruyama T."/>
            <person name="Minagawa J."/>
            <person name="Obokata J."/>
            <person name="Shigenobu S."/>
        </authorList>
    </citation>
    <scope>NUCLEOTIDE SEQUENCE [LARGE SCALE GENOMIC DNA]</scope>
</reference>
<proteinExistence type="predicted"/>
<organism evidence="1 2">
    <name type="scientific">Plakobranchus ocellatus</name>
    <dbReference type="NCBI Taxonomy" id="259542"/>
    <lineage>
        <taxon>Eukaryota</taxon>
        <taxon>Metazoa</taxon>
        <taxon>Spiralia</taxon>
        <taxon>Lophotrochozoa</taxon>
        <taxon>Mollusca</taxon>
        <taxon>Gastropoda</taxon>
        <taxon>Heterobranchia</taxon>
        <taxon>Euthyneura</taxon>
        <taxon>Panpulmonata</taxon>
        <taxon>Sacoglossa</taxon>
        <taxon>Placobranchoidea</taxon>
        <taxon>Plakobranchidae</taxon>
        <taxon>Plakobranchus</taxon>
    </lineage>
</organism>
<dbReference type="EMBL" id="BLXT01000825">
    <property type="protein sequence ID" value="GFN80673.1"/>
    <property type="molecule type" value="Genomic_DNA"/>
</dbReference>
<dbReference type="AlphaFoldDB" id="A0AAV3YEH6"/>
<evidence type="ECO:0000313" key="2">
    <source>
        <dbReference type="Proteomes" id="UP000735302"/>
    </source>
</evidence>
<sequence>MNGKSTIRSVFSFAVNDSSGKGCSANTHVTNNENAIEPANISSESPSQMMITRMGVMYDPTAGLRMRFLQRKFAHLLDGFMALREAAYRPFIRCQRPKKVDVAGQGKTMPAVVKAFHPEVYVTYTHPSTFAFKEKWTKIFNSNFVSVEDILRDLEDKETQTSNEELFLKKRYRRAKAERGQ</sequence>
<keyword evidence="2" id="KW-1185">Reference proteome</keyword>